<keyword evidence="5" id="KW-1003">Cell membrane</keyword>
<dbReference type="CDD" id="cd17325">
    <property type="entry name" value="MFS_MdtG_SLC18_like"/>
    <property type="match status" value="1"/>
</dbReference>
<dbReference type="GO" id="GO:0022857">
    <property type="term" value="F:transmembrane transporter activity"/>
    <property type="evidence" value="ECO:0007669"/>
    <property type="project" value="InterPro"/>
</dbReference>
<dbReference type="SUPFAM" id="SSF103473">
    <property type="entry name" value="MFS general substrate transporter"/>
    <property type="match status" value="1"/>
</dbReference>
<sequence>MTNNSGEFQFRSLILPFYVPSAFMFIGSGMVLPILALYARNLGASISITSFIIGLFGLGNLLLNIPAGFLITRFGNRKVILISTFLEATLAVILGFSRELWSFGILIFLLGTVHTVFFVSRLSYFRALVPSASRGRALAFLGGGNRMGSFIGPIIGGFIAQNWGYSFAFWLFALSIYLSLVFLLIWLPKSESSGILSSTERALSRTTVILKENRLIFSTAGLAVIVLQLLRTARQAIVPLVGESIGLTVSQIGIAVGIMYAAELVLFYPAGIIMDHWGRKMTAVPSLVLVSLSLMLFPMAASFAGMILIVVIAGIGNGLGSGINMTLSTDFAPSKNPGEFIGVWRFIVDLGTTGGPFVVSAVAATLSLGAAALGIGTIGFAGAAIMGFLVAEPLHFKKK</sequence>
<feature type="transmembrane region" description="Helical" evidence="9">
    <location>
        <begin position="167"/>
        <end position="187"/>
    </location>
</feature>
<dbReference type="InterPro" id="IPR050171">
    <property type="entry name" value="MFS_Transporters"/>
</dbReference>
<evidence type="ECO:0000256" key="6">
    <source>
        <dbReference type="ARBA" id="ARBA00022692"/>
    </source>
</evidence>
<dbReference type="PROSITE" id="PS00216">
    <property type="entry name" value="SUGAR_TRANSPORT_1"/>
    <property type="match status" value="1"/>
</dbReference>
<dbReference type="AlphaFoldDB" id="A0A5C1QLP3"/>
<feature type="transmembrane region" description="Helical" evidence="9">
    <location>
        <begin position="137"/>
        <end position="161"/>
    </location>
</feature>
<keyword evidence="7 9" id="KW-1133">Transmembrane helix</keyword>
<keyword evidence="4" id="KW-0813">Transport</keyword>
<dbReference type="EMBL" id="CP036150">
    <property type="protein sequence ID" value="QEN07082.1"/>
    <property type="molecule type" value="Genomic_DNA"/>
</dbReference>
<evidence type="ECO:0000313" key="12">
    <source>
        <dbReference type="Proteomes" id="UP000324209"/>
    </source>
</evidence>
<comment type="function">
    <text evidence="1">Resistance to tetracycline by an active tetracycline efflux. This is an energy-dependent process that decreases the accumulation of the antibiotic in whole cells. This protein functions as a metal-tetracycline/H(+) antiporter.</text>
</comment>
<dbReference type="Pfam" id="PF07690">
    <property type="entry name" value="MFS_1"/>
    <property type="match status" value="1"/>
</dbReference>
<dbReference type="InterPro" id="IPR036259">
    <property type="entry name" value="MFS_trans_sf"/>
</dbReference>
<dbReference type="InterPro" id="IPR005829">
    <property type="entry name" value="Sugar_transporter_CS"/>
</dbReference>
<reference evidence="11 12" key="1">
    <citation type="submission" date="2019-02" db="EMBL/GenBank/DDBJ databases">
        <title>Complete Genome Sequence and Methylome Analysis of free living Spirochaetas.</title>
        <authorList>
            <person name="Fomenkov A."/>
            <person name="Dubinina G."/>
            <person name="Leshcheva N."/>
            <person name="Mikheeva N."/>
            <person name="Grabovich M."/>
            <person name="Vincze T."/>
            <person name="Roberts R.J."/>
        </authorList>
    </citation>
    <scope>NUCLEOTIDE SEQUENCE [LARGE SCALE GENOMIC DNA]</scope>
    <source>
        <strain evidence="11 12">K2</strain>
    </source>
</reference>
<name>A0A5C1QLP3_9SPIO</name>
<dbReference type="PANTHER" id="PTHR23517">
    <property type="entry name" value="RESISTANCE PROTEIN MDTM, PUTATIVE-RELATED-RELATED"/>
    <property type="match status" value="1"/>
</dbReference>
<feature type="transmembrane region" description="Helical" evidence="9">
    <location>
        <begin position="245"/>
        <end position="266"/>
    </location>
</feature>
<feature type="transmembrane region" description="Helical" evidence="9">
    <location>
        <begin position="44"/>
        <end position="67"/>
    </location>
</feature>
<dbReference type="InterPro" id="IPR001958">
    <property type="entry name" value="Tet-R_TetA/multi-R_MdtG-like"/>
</dbReference>
<dbReference type="PROSITE" id="PS50850">
    <property type="entry name" value="MFS"/>
    <property type="match status" value="1"/>
</dbReference>
<dbReference type="Gene3D" id="1.20.1250.20">
    <property type="entry name" value="MFS general substrate transporter like domains"/>
    <property type="match status" value="2"/>
</dbReference>
<evidence type="ECO:0000256" key="1">
    <source>
        <dbReference type="ARBA" id="ARBA00003279"/>
    </source>
</evidence>
<dbReference type="InterPro" id="IPR011701">
    <property type="entry name" value="MFS"/>
</dbReference>
<keyword evidence="8 9" id="KW-0472">Membrane</keyword>
<evidence type="ECO:0000313" key="11">
    <source>
        <dbReference type="EMBL" id="QEN07082.1"/>
    </source>
</evidence>
<dbReference type="Proteomes" id="UP000324209">
    <property type="component" value="Chromosome"/>
</dbReference>
<dbReference type="OrthoDB" id="3285241at2"/>
<dbReference type="GO" id="GO:0005886">
    <property type="term" value="C:plasma membrane"/>
    <property type="evidence" value="ECO:0007669"/>
    <property type="project" value="UniProtKB-SubCell"/>
</dbReference>
<organism evidence="11 12">
    <name type="scientific">Oceanispirochaeta crateris</name>
    <dbReference type="NCBI Taxonomy" id="2518645"/>
    <lineage>
        <taxon>Bacteria</taxon>
        <taxon>Pseudomonadati</taxon>
        <taxon>Spirochaetota</taxon>
        <taxon>Spirochaetia</taxon>
        <taxon>Spirochaetales</taxon>
        <taxon>Spirochaetaceae</taxon>
        <taxon>Oceanispirochaeta</taxon>
    </lineage>
</organism>
<evidence type="ECO:0000259" key="10">
    <source>
        <dbReference type="PROSITE" id="PS50850"/>
    </source>
</evidence>
<evidence type="ECO:0000256" key="2">
    <source>
        <dbReference type="ARBA" id="ARBA00004651"/>
    </source>
</evidence>
<evidence type="ECO:0000256" key="5">
    <source>
        <dbReference type="ARBA" id="ARBA00022475"/>
    </source>
</evidence>
<feature type="transmembrane region" description="Helical" evidence="9">
    <location>
        <begin position="79"/>
        <end position="97"/>
    </location>
</feature>
<evidence type="ECO:0000256" key="8">
    <source>
        <dbReference type="ARBA" id="ARBA00023136"/>
    </source>
</evidence>
<feature type="transmembrane region" description="Helical" evidence="9">
    <location>
        <begin position="287"/>
        <end position="315"/>
    </location>
</feature>
<evidence type="ECO:0000256" key="4">
    <source>
        <dbReference type="ARBA" id="ARBA00022448"/>
    </source>
</evidence>
<feature type="domain" description="Major facilitator superfamily (MFS) profile" evidence="10">
    <location>
        <begin position="13"/>
        <end position="399"/>
    </location>
</feature>
<feature type="transmembrane region" description="Helical" evidence="9">
    <location>
        <begin position="103"/>
        <end position="125"/>
    </location>
</feature>
<feature type="transmembrane region" description="Helical" evidence="9">
    <location>
        <begin position="12"/>
        <end position="38"/>
    </location>
</feature>
<protein>
    <submittedName>
        <fullName evidence="11">MFS transporter</fullName>
    </submittedName>
</protein>
<evidence type="ECO:0000256" key="3">
    <source>
        <dbReference type="ARBA" id="ARBA00007520"/>
    </source>
</evidence>
<dbReference type="KEGG" id="ock:EXM22_03430"/>
<comment type="similarity">
    <text evidence="3">Belongs to the major facilitator superfamily. TCR/Tet family.</text>
</comment>
<accession>A0A5C1QLP3</accession>
<dbReference type="PRINTS" id="PR01035">
    <property type="entry name" value="TCRTETA"/>
</dbReference>
<evidence type="ECO:0000256" key="9">
    <source>
        <dbReference type="SAM" id="Phobius"/>
    </source>
</evidence>
<gene>
    <name evidence="11" type="ORF">EXM22_03430</name>
</gene>
<dbReference type="InterPro" id="IPR020846">
    <property type="entry name" value="MFS_dom"/>
</dbReference>
<keyword evidence="12" id="KW-1185">Reference proteome</keyword>
<keyword evidence="6 9" id="KW-0812">Transmembrane</keyword>
<proteinExistence type="inferred from homology"/>
<feature type="transmembrane region" description="Helical" evidence="9">
    <location>
        <begin position="357"/>
        <end position="390"/>
    </location>
</feature>
<dbReference type="PANTHER" id="PTHR23517:SF3">
    <property type="entry name" value="INTEGRAL MEMBRANE TRANSPORT PROTEIN"/>
    <property type="match status" value="1"/>
</dbReference>
<evidence type="ECO:0000256" key="7">
    <source>
        <dbReference type="ARBA" id="ARBA00022989"/>
    </source>
</evidence>
<feature type="transmembrane region" description="Helical" evidence="9">
    <location>
        <begin position="215"/>
        <end position="233"/>
    </location>
</feature>
<comment type="subcellular location">
    <subcellularLocation>
        <location evidence="2">Cell membrane</location>
        <topology evidence="2">Multi-pass membrane protein</topology>
    </subcellularLocation>
</comment>
<dbReference type="RefSeq" id="WP_149485164.1">
    <property type="nucleotide sequence ID" value="NZ_CP036150.1"/>
</dbReference>